<dbReference type="NCBIfam" id="TIGR04131">
    <property type="entry name" value="Bac_Flav_CTERM"/>
    <property type="match status" value="1"/>
</dbReference>
<protein>
    <submittedName>
        <fullName evidence="1">Gliding motility-associated C-terminal domain-containing protein</fullName>
    </submittedName>
</protein>
<dbReference type="Pfam" id="PF13585">
    <property type="entry name" value="CHU_C"/>
    <property type="match status" value="1"/>
</dbReference>
<dbReference type="InterPro" id="IPR026341">
    <property type="entry name" value="T9SS_type_B"/>
</dbReference>
<dbReference type="InParanoid" id="A0A1H9KR02"/>
<gene>
    <name evidence="1" type="ORF">SAMN05444359_12172</name>
</gene>
<organism evidence="1 2">
    <name type="scientific">Neolewinella agarilytica</name>
    <dbReference type="NCBI Taxonomy" id="478744"/>
    <lineage>
        <taxon>Bacteria</taxon>
        <taxon>Pseudomonadati</taxon>
        <taxon>Bacteroidota</taxon>
        <taxon>Saprospiria</taxon>
        <taxon>Saprospirales</taxon>
        <taxon>Lewinellaceae</taxon>
        <taxon>Neolewinella</taxon>
    </lineage>
</organism>
<dbReference type="Gene3D" id="2.60.40.740">
    <property type="match status" value="1"/>
</dbReference>
<dbReference type="EMBL" id="FOFB01000021">
    <property type="protein sequence ID" value="SER01335.1"/>
    <property type="molecule type" value="Genomic_DNA"/>
</dbReference>
<reference evidence="2" key="1">
    <citation type="submission" date="2016-10" db="EMBL/GenBank/DDBJ databases">
        <authorList>
            <person name="Varghese N."/>
            <person name="Submissions S."/>
        </authorList>
    </citation>
    <scope>NUCLEOTIDE SEQUENCE [LARGE SCALE GENOMIC DNA]</scope>
    <source>
        <strain evidence="2">DSM 24740</strain>
    </source>
</reference>
<dbReference type="OrthoDB" id="1652165at2"/>
<evidence type="ECO:0000313" key="2">
    <source>
        <dbReference type="Proteomes" id="UP000199021"/>
    </source>
</evidence>
<proteinExistence type="predicted"/>
<dbReference type="RefSeq" id="WP_090171036.1">
    <property type="nucleotide sequence ID" value="NZ_FOFB01000021.1"/>
</dbReference>
<sequence>MLPALRTLFLGLMLWPLILTAQMGDGCTGETFAHFFRDDTSADVRVSSIIRYTGGSGDVLLGGTVGGDLFFSRISATGELRWRRTISRPSLSTELSTIGEVIIDRQGMIAAVGSVFNDPNLQQAFLLRYDPLADRVLYLRVADFSSQGTGIKLTANDEYLISGSRFGTPAPVFNSALLMRVDPQTGLEVSPSLRYDHLGDEGFIDVLQTPDGELYACGNISGVGRSRDARAGISRLNAEGMPLWTRSGPASGSVTARLLSFDVEVVNDVVYVLHWGNIGNITGSTNTSMLLAAFTTGGTELWTRRYDVTNYTGEEAVELVPYRGGLLAYGFRLIGKRDPFLIQLDASGQVVWARAYEPPGNATIYLRANQQLLADDFGISILGSYGFSEGRPREGMLLQLDALGNTDNPCLSTQDLSIAVSTLSAVWETIPLQVAEQAEDWPSRNSASGPGTITVFDDCDVSCEDCSIRTFGRTAICRGDSVFIGSRWRTISGVYADTTAGLIPGCDSIQQLELAVSDGPEGRYQVVRRCGLRTAEVRVDVTGGEFPYRYTWSDPTANGPLANLLPGNYQLTVNDALGCNPTTLNIKVEETGGSGIDFSVIPPTCPDGHDGRIVVTPPGAGSLKLLPDGPFRPNLADSLPAGNYQFVLRDSTGCEVFRQVTLPEAAPVRVEIVGPAFVRLGDELSLTTAPTSSTGLSTYRWSSPDSLTCADCPTVRLQPLTSGSVHLEATTAAGCVATDSLSFLVSDSAPRLYLPTAFSPNGDGVNDVWRPGLGPEVARLLEVEIYDRWGNLVHTSSQGAGWAGEEHGTGTYVFQLRAELINGQVIDRRGEVVLVR</sequence>
<evidence type="ECO:0000313" key="1">
    <source>
        <dbReference type="EMBL" id="SER01335.1"/>
    </source>
</evidence>
<dbReference type="Proteomes" id="UP000199021">
    <property type="component" value="Unassembled WGS sequence"/>
</dbReference>
<name>A0A1H9KR02_9BACT</name>
<keyword evidence="2" id="KW-1185">Reference proteome</keyword>
<dbReference type="AlphaFoldDB" id="A0A1H9KR02"/>
<dbReference type="STRING" id="478744.SAMN05444359_12172"/>
<accession>A0A1H9KR02</accession>